<keyword evidence="3" id="KW-1185">Reference proteome</keyword>
<feature type="transmembrane region" description="Helical" evidence="1">
    <location>
        <begin position="13"/>
        <end position="33"/>
    </location>
</feature>
<evidence type="ECO:0000313" key="3">
    <source>
        <dbReference type="Proteomes" id="UP000831817"/>
    </source>
</evidence>
<protein>
    <submittedName>
        <fullName evidence="2">Uncharacterized protein</fullName>
    </submittedName>
</protein>
<keyword evidence="1" id="KW-1133">Transmembrane helix</keyword>
<organism evidence="2 3">
    <name type="scientific">Methanothermobacter tenebrarum</name>
    <dbReference type="NCBI Taxonomy" id="680118"/>
    <lineage>
        <taxon>Archaea</taxon>
        <taxon>Methanobacteriati</taxon>
        <taxon>Methanobacteriota</taxon>
        <taxon>Methanomada group</taxon>
        <taxon>Methanobacteria</taxon>
        <taxon>Methanobacteriales</taxon>
        <taxon>Methanobacteriaceae</taxon>
        <taxon>Methanothermobacter</taxon>
    </lineage>
</organism>
<evidence type="ECO:0000256" key="1">
    <source>
        <dbReference type="SAM" id="Phobius"/>
    </source>
</evidence>
<accession>A0ABN6PAM2</accession>
<name>A0ABN6PAM2_9EURY</name>
<gene>
    <name evidence="2" type="ORF">MTTB_06510</name>
</gene>
<dbReference type="EMBL" id="AP025698">
    <property type="protein sequence ID" value="BDH79272.1"/>
    <property type="molecule type" value="Genomic_DNA"/>
</dbReference>
<keyword evidence="1" id="KW-0472">Membrane</keyword>
<proteinExistence type="predicted"/>
<evidence type="ECO:0000313" key="2">
    <source>
        <dbReference type="EMBL" id="BDH79272.1"/>
    </source>
</evidence>
<sequence>MIGCERGVFTADFLISFLCLFSIISYSMAIASYRIDYANDDRILTDLRVLMDELAGKINLVLAGGPGHEVIFTAPPNLHGSGYQLRVNSSGVYGMVNGRYGKSPIYPCMVVDSNGNPRTIILRPGFTYKIRSFRGDHGSIMIEEAR</sequence>
<dbReference type="Proteomes" id="UP000831817">
    <property type="component" value="Chromosome"/>
</dbReference>
<reference evidence="2 3" key="1">
    <citation type="submission" date="2022-04" db="EMBL/GenBank/DDBJ databases">
        <title>Complete genome of Methanothermobacter tenebrarum strain RMAS.</title>
        <authorList>
            <person name="Nakamura K."/>
            <person name="Oshima K."/>
            <person name="Hattori M."/>
            <person name="Kamagata Y."/>
            <person name="Takamizawa K."/>
        </authorList>
    </citation>
    <scope>NUCLEOTIDE SEQUENCE [LARGE SCALE GENOMIC DNA]</scope>
    <source>
        <strain evidence="2 3">RMAS</strain>
    </source>
</reference>
<dbReference type="RefSeq" id="WP_248565102.1">
    <property type="nucleotide sequence ID" value="NZ_AP025698.1"/>
</dbReference>
<keyword evidence="1" id="KW-0812">Transmembrane</keyword>
<dbReference type="GeneID" id="71965171"/>